<keyword evidence="12" id="KW-1185">Reference proteome</keyword>
<dbReference type="PROSITE" id="PS51892">
    <property type="entry name" value="SUBTILASE"/>
    <property type="match status" value="1"/>
</dbReference>
<dbReference type="PANTHER" id="PTHR42884">
    <property type="entry name" value="PROPROTEIN CONVERTASE SUBTILISIN/KEXIN-RELATED"/>
    <property type="match status" value="1"/>
</dbReference>
<dbReference type="Pfam" id="PF00082">
    <property type="entry name" value="Peptidase_S8"/>
    <property type="match status" value="1"/>
</dbReference>
<keyword evidence="4" id="KW-0732">Signal</keyword>
<name>A0A1S3JNL4_LINAN</name>
<evidence type="ECO:0000256" key="2">
    <source>
        <dbReference type="ARBA" id="ARBA00022670"/>
    </source>
</evidence>
<dbReference type="GO" id="GO:0004252">
    <property type="term" value="F:serine-type endopeptidase activity"/>
    <property type="evidence" value="ECO:0007669"/>
    <property type="project" value="UniProtKB-UniRule"/>
</dbReference>
<dbReference type="CDD" id="cd04059">
    <property type="entry name" value="Peptidases_S8_Protein_convertases_Kexins_Furin-like"/>
    <property type="match status" value="1"/>
</dbReference>
<dbReference type="PANTHER" id="PTHR42884:SF14">
    <property type="entry name" value="NEUROENDOCRINE CONVERTASE 1"/>
    <property type="match status" value="1"/>
</dbReference>
<dbReference type="GO" id="GO:0005802">
    <property type="term" value="C:trans-Golgi network"/>
    <property type="evidence" value="ECO:0007669"/>
    <property type="project" value="TreeGrafter"/>
</dbReference>
<feature type="domain" description="P/Homo B" evidence="11">
    <location>
        <begin position="382"/>
        <end position="508"/>
    </location>
</feature>
<dbReference type="Gene3D" id="3.40.50.200">
    <property type="entry name" value="Peptidase S8/S53 domain"/>
    <property type="match status" value="1"/>
</dbReference>
<keyword evidence="7" id="KW-0106">Calcium</keyword>
<dbReference type="InterPro" id="IPR023827">
    <property type="entry name" value="Peptidase_S8_Asp-AS"/>
</dbReference>
<dbReference type="RefSeq" id="XP_013411958.1">
    <property type="nucleotide sequence ID" value="XM_013556504.1"/>
</dbReference>
<comment type="similarity">
    <text evidence="1">Belongs to the peptidase S8 family. Furin subfamily.</text>
</comment>
<gene>
    <name evidence="13" type="primary">LOC106174811</name>
</gene>
<dbReference type="SUPFAM" id="SSF52743">
    <property type="entry name" value="Subtilisin-like"/>
    <property type="match status" value="1"/>
</dbReference>
<dbReference type="InterPro" id="IPR000209">
    <property type="entry name" value="Peptidase_S8/S53_dom"/>
</dbReference>
<evidence type="ECO:0000256" key="1">
    <source>
        <dbReference type="ARBA" id="ARBA00005325"/>
    </source>
</evidence>
<proteinExistence type="inferred from homology"/>
<keyword evidence="6 9" id="KW-0720">Serine protease</keyword>
<sequence>MEQRTMANGVVNFTITVFCVLGLSLVKGQGTESRALFARSASGTFNIADPRWDNQRWYMDSGKTLDTNIAKAWSLCRTGKNVTVAVVDDGVLSTHRDLSDKIDLSLSLDLQKDQYGISDPNFGDSHGTSAAGIIAAAANSVCGVGVAPDARIAGIRLYGDSPTTDLMEARALGAFGNDVSIYSCSWGMARTGFDLKEIGPMAAAALRDGAIKGRNGKGSVYVFASGNGGSGGKDSCAYDGFANSIYTIPVSGLTSRGEKLTNGEQCGAMMATAFSRDSTDDWTWEKIIAPGTGYSSSCLDDFGESSAAAPLAAGILALALEANPSLTARDVQHLVVATANNQFGREDLWNTNGAGVKVSSAFGFGLLDAEKMVKFAENWKHVPPMTMCILSKRNINTTVPDVLGMEIPADCDVSSVEHVQVYVLVRFTKRGYVKVDLESPSGTRSTLIPGRPNDQWSRYLELNVSTVQFWGERSQGAWKVHVDSLYPGQGHSGVLYDLKLAVYGTSSQPPQQSPSAGNCRQTIAYYGRNAFVPDVTGVTKPGEISVPTSPTEVPGVTKGTPGPVLPSSSQTFSPARSTVRPINIFSECSCRNMQFPIYLWEKEAQFEIDFAGVTYDVTCPDDVFDDWSAHACVMTKKVAPSSALDGSKCACGFKQGIPLGDGEVSATWEVNTRFKSWWGIRHKKTVCVSCPVRTTTDRPTYPCSATQCSSQGTGPLVG</sequence>
<feature type="active site" description="Charge relay system" evidence="8 9">
    <location>
        <position position="306"/>
    </location>
</feature>
<evidence type="ECO:0000256" key="3">
    <source>
        <dbReference type="ARBA" id="ARBA00022685"/>
    </source>
</evidence>
<evidence type="ECO:0000256" key="8">
    <source>
        <dbReference type="PIRSR" id="PIRSR615500-1"/>
    </source>
</evidence>
<organism evidence="12 13">
    <name type="scientific">Lingula anatina</name>
    <name type="common">Brachiopod</name>
    <name type="synonym">Lingula unguis</name>
    <dbReference type="NCBI Taxonomy" id="7574"/>
    <lineage>
        <taxon>Eukaryota</taxon>
        <taxon>Metazoa</taxon>
        <taxon>Spiralia</taxon>
        <taxon>Lophotrochozoa</taxon>
        <taxon>Brachiopoda</taxon>
        <taxon>Linguliformea</taxon>
        <taxon>Lingulata</taxon>
        <taxon>Lingulida</taxon>
        <taxon>Linguloidea</taxon>
        <taxon>Lingulidae</taxon>
        <taxon>Lingula</taxon>
    </lineage>
</organism>
<dbReference type="GO" id="GO:0016485">
    <property type="term" value="P:protein processing"/>
    <property type="evidence" value="ECO:0007669"/>
    <property type="project" value="TreeGrafter"/>
</dbReference>
<dbReference type="Pfam" id="PF01483">
    <property type="entry name" value="P_proprotein"/>
    <property type="match status" value="1"/>
</dbReference>
<dbReference type="Gene3D" id="2.60.120.260">
    <property type="entry name" value="Galactose-binding domain-like"/>
    <property type="match status" value="1"/>
</dbReference>
<feature type="region of interest" description="Disordered" evidence="10">
    <location>
        <begin position="542"/>
        <end position="572"/>
    </location>
</feature>
<dbReference type="InterPro" id="IPR002884">
    <property type="entry name" value="P_dom"/>
</dbReference>
<keyword evidence="5 9" id="KW-0378">Hydrolase</keyword>
<keyword evidence="2 9" id="KW-0645">Protease</keyword>
<dbReference type="InterPro" id="IPR008979">
    <property type="entry name" value="Galactose-bd-like_sf"/>
</dbReference>
<dbReference type="GeneID" id="106174811"/>
<dbReference type="KEGG" id="lak:106174811"/>
<dbReference type="PROSITE" id="PS00136">
    <property type="entry name" value="SUBTILASE_ASP"/>
    <property type="match status" value="1"/>
</dbReference>
<evidence type="ECO:0000313" key="13">
    <source>
        <dbReference type="RefSeq" id="XP_013411958.1"/>
    </source>
</evidence>
<dbReference type="STRING" id="7574.A0A1S3JNL4"/>
<dbReference type="Proteomes" id="UP000085678">
    <property type="component" value="Unplaced"/>
</dbReference>
<evidence type="ECO:0000256" key="4">
    <source>
        <dbReference type="ARBA" id="ARBA00022729"/>
    </source>
</evidence>
<dbReference type="PRINTS" id="PR00723">
    <property type="entry name" value="SUBTILISIN"/>
</dbReference>
<evidence type="ECO:0000256" key="5">
    <source>
        <dbReference type="ARBA" id="ARBA00022801"/>
    </source>
</evidence>
<evidence type="ECO:0000256" key="9">
    <source>
        <dbReference type="PROSITE-ProRule" id="PRU01240"/>
    </source>
</evidence>
<evidence type="ECO:0000256" key="7">
    <source>
        <dbReference type="ARBA" id="ARBA00022837"/>
    </source>
</evidence>
<dbReference type="AlphaFoldDB" id="A0A1S3JNL4"/>
<evidence type="ECO:0000256" key="6">
    <source>
        <dbReference type="ARBA" id="ARBA00022825"/>
    </source>
</evidence>
<dbReference type="SUPFAM" id="SSF49785">
    <property type="entry name" value="Galactose-binding domain-like"/>
    <property type="match status" value="1"/>
</dbReference>
<feature type="active site" description="Charge relay system" evidence="8 9">
    <location>
        <position position="88"/>
    </location>
</feature>
<dbReference type="OrthoDB" id="300641at2759"/>
<dbReference type="InterPro" id="IPR034182">
    <property type="entry name" value="Kexin/furin"/>
</dbReference>
<keyword evidence="3" id="KW-0165">Cleavage on pair of basic residues</keyword>
<dbReference type="InParanoid" id="A0A1S3JNL4"/>
<reference evidence="13" key="1">
    <citation type="submission" date="2025-08" db="UniProtKB">
        <authorList>
            <consortium name="RefSeq"/>
        </authorList>
    </citation>
    <scope>IDENTIFICATION</scope>
    <source>
        <tissue evidence="13">Gonads</tissue>
    </source>
</reference>
<accession>A0A1S3JNL4</accession>
<protein>
    <submittedName>
        <fullName evidence="13">Endoprotease aex-5</fullName>
    </submittedName>
</protein>
<dbReference type="InterPro" id="IPR015500">
    <property type="entry name" value="Peptidase_S8_subtilisin-rel"/>
</dbReference>
<dbReference type="InterPro" id="IPR036852">
    <property type="entry name" value="Peptidase_S8/S53_dom_sf"/>
</dbReference>
<evidence type="ECO:0000259" key="11">
    <source>
        <dbReference type="PROSITE" id="PS51829"/>
    </source>
</evidence>
<evidence type="ECO:0000256" key="10">
    <source>
        <dbReference type="SAM" id="MobiDB-lite"/>
    </source>
</evidence>
<evidence type="ECO:0000313" key="12">
    <source>
        <dbReference type="Proteomes" id="UP000085678"/>
    </source>
</evidence>
<dbReference type="GO" id="GO:0000139">
    <property type="term" value="C:Golgi membrane"/>
    <property type="evidence" value="ECO:0007669"/>
    <property type="project" value="TreeGrafter"/>
</dbReference>
<dbReference type="PROSITE" id="PS51829">
    <property type="entry name" value="P_HOMO_B"/>
    <property type="match status" value="1"/>
</dbReference>
<feature type="active site" description="Charge relay system" evidence="8 9">
    <location>
        <position position="126"/>
    </location>
</feature>